<organism evidence="1">
    <name type="scientific">Siphoviridae sp. ctt5z12</name>
    <dbReference type="NCBI Taxonomy" id="2823604"/>
    <lineage>
        <taxon>Viruses</taxon>
        <taxon>Duplodnaviria</taxon>
        <taxon>Heunggongvirae</taxon>
        <taxon>Uroviricota</taxon>
        <taxon>Caudoviricetes</taxon>
    </lineage>
</organism>
<proteinExistence type="predicted"/>
<accession>A0A8S5LBW1</accession>
<reference evidence="1" key="1">
    <citation type="journal article" date="2021" name="Proc. Natl. Acad. Sci. U.S.A.">
        <title>A Catalog of Tens of Thousands of Viruses from Human Metagenomes Reveals Hidden Associations with Chronic Diseases.</title>
        <authorList>
            <person name="Tisza M.J."/>
            <person name="Buck C.B."/>
        </authorList>
    </citation>
    <scope>NUCLEOTIDE SEQUENCE</scope>
    <source>
        <strain evidence="1">Ctt5z12</strain>
    </source>
</reference>
<sequence>MFQRSFFGLSTLFTLKAPCAKIEVLTKIQHKEPLQ</sequence>
<dbReference type="EMBL" id="BK014676">
    <property type="protein sequence ID" value="DAD67393.1"/>
    <property type="molecule type" value="Genomic_DNA"/>
</dbReference>
<protein>
    <submittedName>
        <fullName evidence="1">Uncharacterized protein</fullName>
    </submittedName>
</protein>
<name>A0A8S5LBW1_9CAUD</name>
<evidence type="ECO:0000313" key="1">
    <source>
        <dbReference type="EMBL" id="DAD67393.1"/>
    </source>
</evidence>